<dbReference type="CDD" id="cd00093">
    <property type="entry name" value="HTH_XRE"/>
    <property type="match status" value="1"/>
</dbReference>
<dbReference type="InterPro" id="IPR010982">
    <property type="entry name" value="Lambda_DNA-bd_dom_sf"/>
</dbReference>
<organism evidence="2 3">
    <name type="scientific">Sporolactobacillus spathodeae</name>
    <dbReference type="NCBI Taxonomy" id="1465502"/>
    <lineage>
        <taxon>Bacteria</taxon>
        <taxon>Bacillati</taxon>
        <taxon>Bacillota</taxon>
        <taxon>Bacilli</taxon>
        <taxon>Bacillales</taxon>
        <taxon>Sporolactobacillaceae</taxon>
        <taxon>Sporolactobacillus</taxon>
    </lineage>
</organism>
<evidence type="ECO:0000259" key="1">
    <source>
        <dbReference type="PROSITE" id="PS50943"/>
    </source>
</evidence>
<sequence>MILLLILNLKRLKKLRKAKMTLSEMSAKLGFKSQNGYYYLETGRNKISAEILAKVADILEVPIQNFFDDMPLKNENENK</sequence>
<feature type="domain" description="HTH cro/C1-type" evidence="1">
    <location>
        <begin position="9"/>
        <end position="66"/>
    </location>
</feature>
<dbReference type="Proteomes" id="UP000823201">
    <property type="component" value="Unassembled WGS sequence"/>
</dbReference>
<protein>
    <submittedName>
        <fullName evidence="2">Transcriptional regulator with XRE-family HTH domain</fullName>
    </submittedName>
</protein>
<dbReference type="Gene3D" id="1.10.260.40">
    <property type="entry name" value="lambda repressor-like DNA-binding domains"/>
    <property type="match status" value="1"/>
</dbReference>
<dbReference type="Pfam" id="PF01381">
    <property type="entry name" value="HTH_3"/>
    <property type="match status" value="1"/>
</dbReference>
<dbReference type="EMBL" id="JAFBEV010000001">
    <property type="protein sequence ID" value="MBM7656625.1"/>
    <property type="molecule type" value="Genomic_DNA"/>
</dbReference>
<dbReference type="RefSeq" id="WP_338062745.1">
    <property type="nucleotide sequence ID" value="NZ_CBCRXA010000001.1"/>
</dbReference>
<gene>
    <name evidence="2" type="ORF">JOC27_000061</name>
</gene>
<dbReference type="PROSITE" id="PS50943">
    <property type="entry name" value="HTH_CROC1"/>
    <property type="match status" value="1"/>
</dbReference>
<name>A0ABS2Q5B2_9BACL</name>
<accession>A0ABS2Q5B2</accession>
<reference evidence="2 3" key="1">
    <citation type="submission" date="2021-01" db="EMBL/GenBank/DDBJ databases">
        <title>Genomic Encyclopedia of Type Strains, Phase IV (KMG-IV): sequencing the most valuable type-strain genomes for metagenomic binning, comparative biology and taxonomic classification.</title>
        <authorList>
            <person name="Goeker M."/>
        </authorList>
    </citation>
    <scope>NUCLEOTIDE SEQUENCE [LARGE SCALE GENOMIC DNA]</scope>
    <source>
        <strain evidence="2 3">DSM 100968</strain>
    </source>
</reference>
<evidence type="ECO:0000313" key="2">
    <source>
        <dbReference type="EMBL" id="MBM7656625.1"/>
    </source>
</evidence>
<keyword evidence="3" id="KW-1185">Reference proteome</keyword>
<dbReference type="SUPFAM" id="SSF47413">
    <property type="entry name" value="lambda repressor-like DNA-binding domains"/>
    <property type="match status" value="1"/>
</dbReference>
<comment type="caution">
    <text evidence="2">The sequence shown here is derived from an EMBL/GenBank/DDBJ whole genome shotgun (WGS) entry which is preliminary data.</text>
</comment>
<dbReference type="InterPro" id="IPR001387">
    <property type="entry name" value="Cro/C1-type_HTH"/>
</dbReference>
<proteinExistence type="predicted"/>
<dbReference type="SMART" id="SM00530">
    <property type="entry name" value="HTH_XRE"/>
    <property type="match status" value="1"/>
</dbReference>
<evidence type="ECO:0000313" key="3">
    <source>
        <dbReference type="Proteomes" id="UP000823201"/>
    </source>
</evidence>